<protein>
    <submittedName>
        <fullName evidence="3">Uncharacterized protein</fullName>
    </submittedName>
</protein>
<dbReference type="OrthoDB" id="1629525at2"/>
<evidence type="ECO:0000313" key="3">
    <source>
        <dbReference type="EMBL" id="TCL32955.1"/>
    </source>
</evidence>
<evidence type="ECO:0000256" key="1">
    <source>
        <dbReference type="SAM" id="MobiDB-lite"/>
    </source>
</evidence>
<keyword evidence="2" id="KW-1133">Transmembrane helix</keyword>
<dbReference type="AlphaFoldDB" id="A0A4V2Q7S1"/>
<accession>A0A4V2Q7S1</accession>
<dbReference type="EMBL" id="SLUI01000019">
    <property type="protein sequence ID" value="TCL32955.1"/>
    <property type="molecule type" value="Genomic_DNA"/>
</dbReference>
<dbReference type="Proteomes" id="UP000295063">
    <property type="component" value="Unassembled WGS sequence"/>
</dbReference>
<proteinExistence type="predicted"/>
<organism evidence="3 4">
    <name type="scientific">Anaerospora hongkongensis</name>
    <dbReference type="NCBI Taxonomy" id="244830"/>
    <lineage>
        <taxon>Bacteria</taxon>
        <taxon>Bacillati</taxon>
        <taxon>Bacillota</taxon>
        <taxon>Negativicutes</taxon>
        <taxon>Selenomonadales</taxon>
        <taxon>Sporomusaceae</taxon>
        <taxon>Anaerospora</taxon>
    </lineage>
</organism>
<feature type="compositionally biased region" description="Low complexity" evidence="1">
    <location>
        <begin position="147"/>
        <end position="162"/>
    </location>
</feature>
<sequence length="188" mass="20572">MADSKNHISRHLQSAKAWLDRAEDSFDKDSDVRGELNLLLAQAELQRVREVNRSGRWRWKYPVLKQGLAVSLAVLLAAGGFYWWDKQSVSVEPVPMAAGERIVTIEKPTALEAGRALSPATAIPLVPVTAAPAKPGQETEAAERSRTSVTVTTNRPVSTPPSQTKEVRLAPDEMQQLIRAAGKSLRGQ</sequence>
<keyword evidence="2" id="KW-0812">Transmembrane</keyword>
<evidence type="ECO:0000313" key="4">
    <source>
        <dbReference type="Proteomes" id="UP000295063"/>
    </source>
</evidence>
<feature type="region of interest" description="Disordered" evidence="1">
    <location>
        <begin position="132"/>
        <end position="171"/>
    </location>
</feature>
<dbReference type="RefSeq" id="WP_132083211.1">
    <property type="nucleotide sequence ID" value="NZ_SLUI01000019.1"/>
</dbReference>
<gene>
    <name evidence="3" type="ORF">EV210_11930</name>
</gene>
<evidence type="ECO:0000256" key="2">
    <source>
        <dbReference type="SAM" id="Phobius"/>
    </source>
</evidence>
<keyword evidence="2" id="KW-0472">Membrane</keyword>
<feature type="transmembrane region" description="Helical" evidence="2">
    <location>
        <begin position="63"/>
        <end position="84"/>
    </location>
</feature>
<keyword evidence="4" id="KW-1185">Reference proteome</keyword>
<comment type="caution">
    <text evidence="3">The sequence shown here is derived from an EMBL/GenBank/DDBJ whole genome shotgun (WGS) entry which is preliminary data.</text>
</comment>
<name>A0A4V2Q7S1_9FIRM</name>
<reference evidence="3 4" key="1">
    <citation type="submission" date="2019-03" db="EMBL/GenBank/DDBJ databases">
        <title>Genomic Encyclopedia of Type Strains, Phase IV (KMG-IV): sequencing the most valuable type-strain genomes for metagenomic binning, comparative biology and taxonomic classification.</title>
        <authorList>
            <person name="Goeker M."/>
        </authorList>
    </citation>
    <scope>NUCLEOTIDE SEQUENCE [LARGE SCALE GENOMIC DNA]</scope>
    <source>
        <strain evidence="3 4">DSM 15969</strain>
    </source>
</reference>